<comment type="caution">
    <text evidence="3">The sequence shown here is derived from an EMBL/GenBank/DDBJ whole genome shotgun (WGS) entry which is preliminary data.</text>
</comment>
<dbReference type="Proteomes" id="UP000682811">
    <property type="component" value="Unassembled WGS sequence"/>
</dbReference>
<evidence type="ECO:0000256" key="1">
    <source>
        <dbReference type="SAM" id="MobiDB-lite"/>
    </source>
</evidence>
<gene>
    <name evidence="3" type="ORF">J34TS1_36360</name>
</gene>
<keyword evidence="4" id="KW-1185">Reference proteome</keyword>
<feature type="transmembrane region" description="Helical" evidence="2">
    <location>
        <begin position="45"/>
        <end position="69"/>
    </location>
</feature>
<name>A0A919YDV0_9BACL</name>
<keyword evidence="2" id="KW-0812">Transmembrane</keyword>
<reference evidence="3 4" key="1">
    <citation type="submission" date="2021-03" db="EMBL/GenBank/DDBJ databases">
        <title>Antimicrobial resistance genes in bacteria isolated from Japanese honey, and their potential for conferring macrolide and lincosamide resistance in the American foulbrood pathogen Paenibacillus larvae.</title>
        <authorList>
            <person name="Okamoto M."/>
            <person name="Kumagai M."/>
            <person name="Kanamori H."/>
            <person name="Takamatsu D."/>
        </authorList>
    </citation>
    <scope>NUCLEOTIDE SEQUENCE [LARGE SCALE GENOMIC DNA]</scope>
    <source>
        <strain evidence="3 4">J34TS1</strain>
    </source>
</reference>
<dbReference type="EMBL" id="BORT01000017">
    <property type="protein sequence ID" value="GIO48871.1"/>
    <property type="molecule type" value="Genomic_DNA"/>
</dbReference>
<evidence type="ECO:0000256" key="2">
    <source>
        <dbReference type="SAM" id="Phobius"/>
    </source>
</evidence>
<evidence type="ECO:0000313" key="3">
    <source>
        <dbReference type="EMBL" id="GIO48871.1"/>
    </source>
</evidence>
<organism evidence="3 4">
    <name type="scientific">Paenibacillus azoreducens</name>
    <dbReference type="NCBI Taxonomy" id="116718"/>
    <lineage>
        <taxon>Bacteria</taxon>
        <taxon>Bacillati</taxon>
        <taxon>Bacillota</taxon>
        <taxon>Bacilli</taxon>
        <taxon>Bacillales</taxon>
        <taxon>Paenibacillaceae</taxon>
        <taxon>Paenibacillus</taxon>
    </lineage>
</organism>
<evidence type="ECO:0000313" key="4">
    <source>
        <dbReference type="Proteomes" id="UP000682811"/>
    </source>
</evidence>
<feature type="region of interest" description="Disordered" evidence="1">
    <location>
        <begin position="1"/>
        <end position="34"/>
    </location>
</feature>
<keyword evidence="2" id="KW-0472">Membrane</keyword>
<sequence length="93" mass="10630">MNDTKKPSDQLARVRNGKEASGQPGADQDDWMEPARRKTARWRVVMRWMIPLFLVLALAGGMICGYVIIGKQSLSEVFDWKTWQHVIDLVFAP</sequence>
<protein>
    <recommendedName>
        <fullName evidence="5">DNA-directed RNA polymerase subunit beta</fullName>
    </recommendedName>
</protein>
<accession>A0A919YDV0</accession>
<dbReference type="AlphaFoldDB" id="A0A919YDV0"/>
<keyword evidence="2" id="KW-1133">Transmembrane helix</keyword>
<dbReference type="InterPro" id="IPR024596">
    <property type="entry name" value="RNApol_su_b/EpuA"/>
</dbReference>
<proteinExistence type="predicted"/>
<dbReference type="RefSeq" id="WP_373871825.1">
    <property type="nucleotide sequence ID" value="NZ_AP025343.1"/>
</dbReference>
<evidence type="ECO:0008006" key="5">
    <source>
        <dbReference type="Google" id="ProtNLM"/>
    </source>
</evidence>
<dbReference type="Pfam" id="PF11772">
    <property type="entry name" value="EpuA"/>
    <property type="match status" value="1"/>
</dbReference>